<dbReference type="InterPro" id="IPR030373">
    <property type="entry name" value="PABS_CS"/>
</dbReference>
<feature type="binding site" evidence="7">
    <location>
        <position position="181"/>
    </location>
    <ligand>
        <name>S-methyl-5'-thioadenosine</name>
        <dbReference type="ChEBI" id="CHEBI:17509"/>
    </ligand>
</feature>
<dbReference type="Gene3D" id="3.40.50.150">
    <property type="entry name" value="Vaccinia Virus protein VP39"/>
    <property type="match status" value="1"/>
</dbReference>
<keyword evidence="5 7" id="KW-0620">Polyamine biosynthesis</keyword>
<dbReference type="GO" id="GO:0008295">
    <property type="term" value="P:spermidine biosynthetic process"/>
    <property type="evidence" value="ECO:0007669"/>
    <property type="project" value="UniProtKB-UniRule"/>
</dbReference>
<feature type="binding site" evidence="7">
    <location>
        <begin position="153"/>
        <end position="154"/>
    </location>
    <ligand>
        <name>S-methyl-5'-thioadenosine</name>
        <dbReference type="ChEBI" id="CHEBI:17509"/>
    </ligand>
</feature>
<gene>
    <name evidence="7" type="primary">speE</name>
    <name evidence="10" type="ORF">ENW96_01385</name>
</gene>
<dbReference type="EMBL" id="DTMF01000037">
    <property type="protein sequence ID" value="HGF33028.1"/>
    <property type="molecule type" value="Genomic_DNA"/>
</dbReference>
<reference evidence="10" key="1">
    <citation type="journal article" date="2020" name="mSystems">
        <title>Genome- and Community-Level Interaction Insights into Carbon Utilization and Element Cycling Functions of Hydrothermarchaeota in Hydrothermal Sediment.</title>
        <authorList>
            <person name="Zhou Z."/>
            <person name="Liu Y."/>
            <person name="Xu W."/>
            <person name="Pan J."/>
            <person name="Luo Z.H."/>
            <person name="Li M."/>
        </authorList>
    </citation>
    <scope>NUCLEOTIDE SEQUENCE [LARGE SCALE GENOMIC DNA]</scope>
    <source>
        <strain evidence="10">SpSt-897</strain>
    </source>
</reference>
<name>A0A7C3Z1B3_9BACT</name>
<dbReference type="InterPro" id="IPR037163">
    <property type="entry name" value="Spermidine_synt_N_sf"/>
</dbReference>
<evidence type="ECO:0000256" key="1">
    <source>
        <dbReference type="ARBA" id="ARBA00007867"/>
    </source>
</evidence>
<dbReference type="PANTHER" id="PTHR43317">
    <property type="entry name" value="THERMOSPERMINE SYNTHASE ACAULIS5"/>
    <property type="match status" value="1"/>
</dbReference>
<evidence type="ECO:0000256" key="6">
    <source>
        <dbReference type="ARBA" id="ARBA00048874"/>
    </source>
</evidence>
<feature type="active site" description="Proton acceptor" evidence="7 8">
    <location>
        <position position="172"/>
    </location>
</feature>
<comment type="caution">
    <text evidence="7">Lacks conserved residue(s) required for the propagation of feature annotation.</text>
</comment>
<comment type="function">
    <text evidence="7">Catalyzes the irreversible transfer of a propylamine group from the amino donor S-adenosylmethioninamine (decarboxy-AdoMet) to putrescine (1,4-diaminobutane) to yield spermidine.</text>
</comment>
<comment type="similarity">
    <text evidence="1 7">Belongs to the spermidine/spermine synthase family.</text>
</comment>
<comment type="catalytic activity">
    <reaction evidence="6">
        <text>S-adenosyl 3-(methylsulfanyl)propylamine + spermidine = thermospermine + S-methyl-5'-thioadenosine + H(+)</text>
        <dbReference type="Rhea" id="RHEA:30515"/>
        <dbReference type="ChEBI" id="CHEBI:15378"/>
        <dbReference type="ChEBI" id="CHEBI:17509"/>
        <dbReference type="ChEBI" id="CHEBI:57443"/>
        <dbReference type="ChEBI" id="CHEBI:57834"/>
        <dbReference type="ChEBI" id="CHEBI:59903"/>
        <dbReference type="EC" id="2.5.1.79"/>
    </reaction>
</comment>
<proteinExistence type="inferred from homology"/>
<dbReference type="GO" id="GO:0004766">
    <property type="term" value="F:spermidine synthase activity"/>
    <property type="evidence" value="ECO:0007669"/>
    <property type="project" value="UniProtKB-UniRule"/>
</dbReference>
<keyword evidence="2" id="KW-0963">Cytoplasm</keyword>
<sequence length="321" mass="36365">MAQEKNHSRTATRWPEGNWLVDQDSPVDFIAVKREKVLAAGKTAFQEYEIFENSRWGRTLMLDGRLQSAELDEFIYHEALVHPTLVAHPDPRRVLVLGGGEGAALREVLRHPNVVQAVMVDIDEELVKVCRRWLPTFHQGAFDDPRAVLVFTDGRAWLAGQPDGSFEIIIVDLPEPLEEGPASLLFTREMYELIRCKLAPRGLMAVQSGSGNMFGRLLADINRTLRDVFPRVYPYTAFVTSFMDLYGFHAAGGEEFAWPTADRIACCLAERGLTDLGWYEPQFAAVLPWLPRYLKDRLATQGRILSDAAPYRSREGNRRSF</sequence>
<evidence type="ECO:0000313" key="10">
    <source>
        <dbReference type="EMBL" id="HGF33028.1"/>
    </source>
</evidence>
<evidence type="ECO:0000256" key="4">
    <source>
        <dbReference type="ARBA" id="ARBA00023066"/>
    </source>
</evidence>
<dbReference type="PROSITE" id="PS01330">
    <property type="entry name" value="PABS_1"/>
    <property type="match status" value="1"/>
</dbReference>
<feature type="binding site" evidence="7">
    <location>
        <position position="77"/>
    </location>
    <ligand>
        <name>spermidine</name>
        <dbReference type="ChEBI" id="CHEBI:57834"/>
    </ligand>
</feature>
<organism evidence="10">
    <name type="scientific">Desulfobacca acetoxidans</name>
    <dbReference type="NCBI Taxonomy" id="60893"/>
    <lineage>
        <taxon>Bacteria</taxon>
        <taxon>Pseudomonadati</taxon>
        <taxon>Thermodesulfobacteriota</taxon>
        <taxon>Desulfobaccia</taxon>
        <taxon>Desulfobaccales</taxon>
        <taxon>Desulfobaccaceae</taxon>
        <taxon>Desulfobacca</taxon>
    </lineage>
</organism>
<dbReference type="Pfam" id="PF01564">
    <property type="entry name" value="Spermine_synth"/>
    <property type="match status" value="1"/>
</dbReference>
<evidence type="ECO:0000256" key="3">
    <source>
        <dbReference type="ARBA" id="ARBA00022679"/>
    </source>
</evidence>
<dbReference type="InterPro" id="IPR029063">
    <property type="entry name" value="SAM-dependent_MTases_sf"/>
</dbReference>
<dbReference type="AlphaFoldDB" id="A0A7C3Z1B3"/>
<evidence type="ECO:0000256" key="5">
    <source>
        <dbReference type="ARBA" id="ARBA00023115"/>
    </source>
</evidence>
<dbReference type="EC" id="2.5.1.16" evidence="7"/>
<dbReference type="InterPro" id="IPR001045">
    <property type="entry name" value="Spermi_synthase"/>
</dbReference>
<dbReference type="UniPathway" id="UPA00248">
    <property type="reaction ID" value="UER00314"/>
</dbReference>
<dbReference type="GO" id="GO:0010487">
    <property type="term" value="F:thermospermine synthase activity"/>
    <property type="evidence" value="ECO:0007669"/>
    <property type="project" value="UniProtKB-EC"/>
</dbReference>
<comment type="subunit">
    <text evidence="7">Homodimer or homotetramer.</text>
</comment>
<evidence type="ECO:0000256" key="8">
    <source>
        <dbReference type="PROSITE-ProRule" id="PRU00354"/>
    </source>
</evidence>
<dbReference type="Gene3D" id="2.30.140.10">
    <property type="entry name" value="Spermidine synthase, tetramerisation domain"/>
    <property type="match status" value="1"/>
</dbReference>
<dbReference type="InterPro" id="IPR030374">
    <property type="entry name" value="PABS"/>
</dbReference>
<comment type="catalytic activity">
    <reaction evidence="7">
        <text>S-adenosyl 3-(methylsulfanyl)propylamine + putrescine = S-methyl-5'-thioadenosine + spermidine + H(+)</text>
        <dbReference type="Rhea" id="RHEA:12721"/>
        <dbReference type="ChEBI" id="CHEBI:15378"/>
        <dbReference type="ChEBI" id="CHEBI:17509"/>
        <dbReference type="ChEBI" id="CHEBI:57443"/>
        <dbReference type="ChEBI" id="CHEBI:57834"/>
        <dbReference type="ChEBI" id="CHEBI:326268"/>
        <dbReference type="EC" id="2.5.1.16"/>
    </reaction>
</comment>
<evidence type="ECO:0000259" key="9">
    <source>
        <dbReference type="PROSITE" id="PS51006"/>
    </source>
</evidence>
<dbReference type="CDD" id="cd02440">
    <property type="entry name" value="AdoMet_MTases"/>
    <property type="match status" value="1"/>
</dbReference>
<dbReference type="HAMAP" id="MF_00198">
    <property type="entry name" value="Spermidine_synth"/>
    <property type="match status" value="1"/>
</dbReference>
<dbReference type="PROSITE" id="PS51006">
    <property type="entry name" value="PABS_2"/>
    <property type="match status" value="1"/>
</dbReference>
<dbReference type="SUPFAM" id="SSF53335">
    <property type="entry name" value="S-adenosyl-L-methionine-dependent methyltransferases"/>
    <property type="match status" value="1"/>
</dbReference>
<dbReference type="PANTHER" id="PTHR43317:SF1">
    <property type="entry name" value="THERMOSPERMINE SYNTHASE ACAULIS5"/>
    <property type="match status" value="1"/>
</dbReference>
<feature type="binding site" evidence="7">
    <location>
        <position position="101"/>
    </location>
    <ligand>
        <name>spermidine</name>
        <dbReference type="ChEBI" id="CHEBI:57834"/>
    </ligand>
</feature>
<protein>
    <recommendedName>
        <fullName evidence="7">Polyamine aminopropyltransferase</fullName>
    </recommendedName>
    <alternativeName>
        <fullName evidence="7">Putrescine aminopropyltransferase</fullName>
        <shortName evidence="7">PAPT</shortName>
    </alternativeName>
    <alternativeName>
        <fullName evidence="7">Spermidine synthase</fullName>
        <shortName evidence="7">SPDS</shortName>
        <shortName evidence="7">SPDSY</shortName>
        <ecNumber evidence="7">2.5.1.16</ecNumber>
    </alternativeName>
</protein>
<comment type="caution">
    <text evidence="10">The sequence shown here is derived from an EMBL/GenBank/DDBJ whole genome shotgun (WGS) entry which is preliminary data.</text>
</comment>
<feature type="domain" description="PABS" evidence="9">
    <location>
        <begin position="17"/>
        <end position="253"/>
    </location>
</feature>
<evidence type="ECO:0000256" key="7">
    <source>
        <dbReference type="HAMAP-Rule" id="MF_00198"/>
    </source>
</evidence>
<accession>A0A7C3Z1B3</accession>
<dbReference type="InterPro" id="IPR035246">
    <property type="entry name" value="Spermidine_synt_N"/>
</dbReference>
<keyword evidence="3 7" id="KW-0808">Transferase</keyword>
<dbReference type="Pfam" id="PF17284">
    <property type="entry name" value="Spermine_synt_N"/>
    <property type="match status" value="1"/>
</dbReference>
<keyword evidence="4 7" id="KW-0745">Spermidine biosynthesis</keyword>
<feature type="binding site" evidence="7">
    <location>
        <position position="46"/>
    </location>
    <ligand>
        <name>S-methyl-5'-thioadenosine</name>
        <dbReference type="ChEBI" id="CHEBI:17509"/>
    </ligand>
</feature>
<feature type="binding site" evidence="7">
    <location>
        <position position="121"/>
    </location>
    <ligand>
        <name>S-methyl-5'-thioadenosine</name>
        <dbReference type="ChEBI" id="CHEBI:17509"/>
    </ligand>
</feature>
<dbReference type="FunFam" id="3.40.50.150:FF:000088">
    <property type="entry name" value="Polyamine aminopropyltransferase"/>
    <property type="match status" value="1"/>
</dbReference>
<comment type="pathway">
    <text evidence="7">Amine and polyamine biosynthesis; spermidine biosynthesis; spermidine from putrescine: step 1/1.</text>
</comment>
<evidence type="ECO:0000256" key="2">
    <source>
        <dbReference type="ARBA" id="ARBA00022490"/>
    </source>
</evidence>